<dbReference type="OrthoDB" id="5863381at2759"/>
<sequence length="191" mass="21368">MLAISNLSAVIVISLVQCSSKKVEIKDVKDKDDKEAAKIPVPQEQIKDKQEKAVSPEEKIKAEEPHTSDTETITSRKGNQGEFEERIAKGKETRGKGDYPTMDDVLSDWDSEKDGKKKDKEDDDQKSKAITNLEDVDESRKNEEQKPMESGAGEDKEGISEKKEADSKKSDKRDSKRSVGKVEKTARSQVK</sequence>
<feature type="non-terminal residue" evidence="3">
    <location>
        <position position="191"/>
    </location>
</feature>
<dbReference type="EMBL" id="KZ269983">
    <property type="protein sequence ID" value="OZC10895.1"/>
    <property type="molecule type" value="Genomic_DNA"/>
</dbReference>
<accession>A0A238C1A5</accession>
<organism evidence="3 4">
    <name type="scientific">Onchocerca flexuosa</name>
    <dbReference type="NCBI Taxonomy" id="387005"/>
    <lineage>
        <taxon>Eukaryota</taxon>
        <taxon>Metazoa</taxon>
        <taxon>Ecdysozoa</taxon>
        <taxon>Nematoda</taxon>
        <taxon>Chromadorea</taxon>
        <taxon>Rhabditida</taxon>
        <taxon>Spirurina</taxon>
        <taxon>Spiruromorpha</taxon>
        <taxon>Filarioidea</taxon>
        <taxon>Onchocercidae</taxon>
        <taxon>Onchocerca</taxon>
    </lineage>
</organism>
<evidence type="ECO:0000313" key="3">
    <source>
        <dbReference type="EMBL" id="OZC10895.1"/>
    </source>
</evidence>
<feature type="compositionally biased region" description="Basic and acidic residues" evidence="1">
    <location>
        <begin position="110"/>
        <end position="127"/>
    </location>
</feature>
<keyword evidence="4" id="KW-1185">Reference proteome</keyword>
<evidence type="ECO:0000256" key="2">
    <source>
        <dbReference type="SAM" id="SignalP"/>
    </source>
</evidence>
<feature type="signal peptide" evidence="2">
    <location>
        <begin position="1"/>
        <end position="18"/>
    </location>
</feature>
<reference evidence="3 4" key="1">
    <citation type="submission" date="2015-12" db="EMBL/GenBank/DDBJ databases">
        <title>Draft genome of the nematode, Onchocerca flexuosa.</title>
        <authorList>
            <person name="Mitreva M."/>
        </authorList>
    </citation>
    <scope>NUCLEOTIDE SEQUENCE [LARGE SCALE GENOMIC DNA]</scope>
    <source>
        <strain evidence="3">Red Deer</strain>
    </source>
</reference>
<feature type="chain" id="PRO_5012308423" evidence="2">
    <location>
        <begin position="19"/>
        <end position="191"/>
    </location>
</feature>
<name>A0A238C1A5_9BILA</name>
<feature type="compositionally biased region" description="Basic and acidic residues" evidence="1">
    <location>
        <begin position="27"/>
        <end position="37"/>
    </location>
</feature>
<feature type="compositionally biased region" description="Basic and acidic residues" evidence="1">
    <location>
        <begin position="45"/>
        <end position="69"/>
    </location>
</feature>
<feature type="compositionally biased region" description="Basic and acidic residues" evidence="1">
    <location>
        <begin position="83"/>
        <end position="97"/>
    </location>
</feature>
<feature type="compositionally biased region" description="Basic and acidic residues" evidence="1">
    <location>
        <begin position="138"/>
        <end position="191"/>
    </location>
</feature>
<feature type="region of interest" description="Disordered" evidence="1">
    <location>
        <begin position="27"/>
        <end position="191"/>
    </location>
</feature>
<evidence type="ECO:0000313" key="4">
    <source>
        <dbReference type="Proteomes" id="UP000242913"/>
    </source>
</evidence>
<dbReference type="AlphaFoldDB" id="A0A238C1A5"/>
<proteinExistence type="predicted"/>
<protein>
    <submittedName>
        <fullName evidence="3">Uncharacterized protein</fullName>
    </submittedName>
</protein>
<evidence type="ECO:0000256" key="1">
    <source>
        <dbReference type="SAM" id="MobiDB-lite"/>
    </source>
</evidence>
<dbReference type="Proteomes" id="UP000242913">
    <property type="component" value="Unassembled WGS sequence"/>
</dbReference>
<gene>
    <name evidence="3" type="ORF">X798_02039</name>
</gene>
<keyword evidence="2" id="KW-0732">Signal</keyword>